<keyword evidence="2" id="KW-0812">Transmembrane</keyword>
<organism evidence="3 4">
    <name type="scientific">Nocardia mangyaensis</name>
    <dbReference type="NCBI Taxonomy" id="2213200"/>
    <lineage>
        <taxon>Bacteria</taxon>
        <taxon>Bacillati</taxon>
        <taxon>Actinomycetota</taxon>
        <taxon>Actinomycetes</taxon>
        <taxon>Mycobacteriales</taxon>
        <taxon>Nocardiaceae</taxon>
        <taxon>Nocardia</taxon>
    </lineage>
</organism>
<evidence type="ECO:0000256" key="1">
    <source>
        <dbReference type="SAM" id="MobiDB-lite"/>
    </source>
</evidence>
<dbReference type="Proteomes" id="UP000183810">
    <property type="component" value="Chromosome"/>
</dbReference>
<name>A0A1J0VXL4_9NOCA</name>
<feature type="transmembrane region" description="Helical" evidence="2">
    <location>
        <begin position="44"/>
        <end position="67"/>
    </location>
</feature>
<protein>
    <recommendedName>
        <fullName evidence="5">DUF1003 domain-containing protein</fullName>
    </recommendedName>
</protein>
<gene>
    <name evidence="3" type="ORF">BOX37_25175</name>
</gene>
<evidence type="ECO:0000313" key="3">
    <source>
        <dbReference type="EMBL" id="APE36671.1"/>
    </source>
</evidence>
<reference evidence="3" key="1">
    <citation type="submission" date="2016-11" db="EMBL/GenBank/DDBJ databases">
        <authorList>
            <person name="Jaros S."/>
            <person name="Januszkiewicz K."/>
            <person name="Wedrychowicz H."/>
        </authorList>
    </citation>
    <scope>NUCLEOTIDE SEQUENCE [LARGE SCALE GENOMIC DNA]</scope>
    <source>
        <strain evidence="3">Y48</strain>
    </source>
</reference>
<dbReference type="KEGG" id="nsl:BOX37_25175"/>
<evidence type="ECO:0000256" key="2">
    <source>
        <dbReference type="SAM" id="Phobius"/>
    </source>
</evidence>
<accession>A0A1J0VXL4</accession>
<dbReference type="PANTHER" id="PTHR41386">
    <property type="entry name" value="INTEGRAL MEMBRANE PROTEIN-RELATED"/>
    <property type="match status" value="1"/>
</dbReference>
<dbReference type="AlphaFoldDB" id="A0A1J0VXL4"/>
<evidence type="ECO:0000313" key="4">
    <source>
        <dbReference type="Proteomes" id="UP000183810"/>
    </source>
</evidence>
<keyword evidence="2" id="KW-1133">Transmembrane helix</keyword>
<feature type="transmembrane region" description="Helical" evidence="2">
    <location>
        <begin position="73"/>
        <end position="93"/>
    </location>
</feature>
<keyword evidence="4" id="KW-1185">Reference proteome</keyword>
<dbReference type="EMBL" id="CP018082">
    <property type="protein sequence ID" value="APE36671.1"/>
    <property type="molecule type" value="Genomic_DNA"/>
</dbReference>
<dbReference type="OrthoDB" id="9795736at2"/>
<feature type="region of interest" description="Disordered" evidence="1">
    <location>
        <begin position="160"/>
        <end position="196"/>
    </location>
</feature>
<sequence length="196" mass="22062">MSEKNPSRQRLETPSGSRFTFEWDSEAVAKFSERVARFLGTGRYLAIQTVIVIVWILLNVFVIALRWDPYPFILLNLAFSTQAAYAAPLILLAQNRQDNRDKVSLEEDRTRAAQTKADTEFLARELASLRLAVGEVATRDYLRRELEEIKEVLDRIDAVTTPDGAPKAEKKRKVARKKTSGQTPSTAPISPGTPDE</sequence>
<feature type="compositionally biased region" description="Basic residues" evidence="1">
    <location>
        <begin position="169"/>
        <end position="179"/>
    </location>
</feature>
<dbReference type="PANTHER" id="PTHR41386:SF1">
    <property type="entry name" value="MEMBRANE PROTEIN"/>
    <property type="match status" value="1"/>
</dbReference>
<dbReference type="RefSeq" id="WP_071929855.1">
    <property type="nucleotide sequence ID" value="NZ_CP018082.1"/>
</dbReference>
<evidence type="ECO:0008006" key="5">
    <source>
        <dbReference type="Google" id="ProtNLM"/>
    </source>
</evidence>
<keyword evidence="2" id="KW-0472">Membrane</keyword>
<dbReference type="Pfam" id="PF06210">
    <property type="entry name" value="DUF1003"/>
    <property type="match status" value="1"/>
</dbReference>
<dbReference type="InterPro" id="IPR010406">
    <property type="entry name" value="DUF1003"/>
</dbReference>
<proteinExistence type="predicted"/>